<dbReference type="EMBL" id="JBHSWU010000032">
    <property type="protein sequence ID" value="MFC6723648.1"/>
    <property type="molecule type" value="Genomic_DNA"/>
</dbReference>
<sequence length="87" mass="9773">MLLSDLLKESVDTATLECWQRERTATPVRAFAVRLHAAGLSLRETEPILHLLGVDRSFQAIFQWVHRLADSVPNPPSAQPKRVAVDE</sequence>
<name>A0ABD5RXA7_9EURY</name>
<evidence type="ECO:0000313" key="1">
    <source>
        <dbReference type="EMBL" id="MFC6723648.1"/>
    </source>
</evidence>
<dbReference type="AlphaFoldDB" id="A0ABD5RXA7"/>
<feature type="non-terminal residue" evidence="1">
    <location>
        <position position="87"/>
    </location>
</feature>
<organism evidence="1 2">
    <name type="scientific">Halobium palmae</name>
    <dbReference type="NCBI Taxonomy" id="1776492"/>
    <lineage>
        <taxon>Archaea</taxon>
        <taxon>Methanobacteriati</taxon>
        <taxon>Methanobacteriota</taxon>
        <taxon>Stenosarchaea group</taxon>
        <taxon>Halobacteria</taxon>
        <taxon>Halobacteriales</taxon>
        <taxon>Haloferacaceae</taxon>
        <taxon>Halobium</taxon>
    </lineage>
</organism>
<accession>A0ABD5RXA7</accession>
<proteinExistence type="predicted"/>
<reference evidence="1 2" key="1">
    <citation type="journal article" date="2019" name="Int. J. Syst. Evol. Microbiol.">
        <title>The Global Catalogue of Microorganisms (GCM) 10K type strain sequencing project: providing services to taxonomists for standard genome sequencing and annotation.</title>
        <authorList>
            <consortium name="The Broad Institute Genomics Platform"/>
            <consortium name="The Broad Institute Genome Sequencing Center for Infectious Disease"/>
            <person name="Wu L."/>
            <person name="Ma J."/>
        </authorList>
    </citation>
    <scope>NUCLEOTIDE SEQUENCE [LARGE SCALE GENOMIC DNA]</scope>
    <source>
        <strain evidence="1 2">NBRC 111368</strain>
    </source>
</reference>
<protein>
    <submittedName>
        <fullName evidence="1">IS6 family transposase</fullName>
    </submittedName>
</protein>
<dbReference type="Proteomes" id="UP001596328">
    <property type="component" value="Unassembled WGS sequence"/>
</dbReference>
<comment type="caution">
    <text evidence="1">The sequence shown here is derived from an EMBL/GenBank/DDBJ whole genome shotgun (WGS) entry which is preliminary data.</text>
</comment>
<keyword evidence="2" id="KW-1185">Reference proteome</keyword>
<gene>
    <name evidence="1" type="ORF">ACFQE1_04440</name>
</gene>
<evidence type="ECO:0000313" key="2">
    <source>
        <dbReference type="Proteomes" id="UP001596328"/>
    </source>
</evidence>